<feature type="binding site" evidence="11">
    <location>
        <position position="57"/>
    </location>
    <ligand>
        <name>Zn(2+)</name>
        <dbReference type="ChEBI" id="CHEBI:29105"/>
    </ligand>
</feature>
<feature type="binding site" evidence="11">
    <location>
        <position position="12"/>
    </location>
    <ligand>
        <name>Zn(2+)</name>
        <dbReference type="ChEBI" id="CHEBI:29105"/>
    </ligand>
</feature>
<reference evidence="16" key="1">
    <citation type="submission" date="2025-08" db="UniProtKB">
        <authorList>
            <consortium name="RefSeq"/>
        </authorList>
    </citation>
    <scope>IDENTIFICATION</scope>
    <source>
        <strain evidence="16">14028-0561.14</strain>
        <tissue evidence="16">Whole fly</tissue>
    </source>
</reference>
<feature type="region of interest" description="Disordered" evidence="12">
    <location>
        <begin position="136"/>
        <end position="161"/>
    </location>
</feature>
<keyword evidence="6" id="KW-0805">Transcription regulation</keyword>
<dbReference type="GO" id="GO:0010468">
    <property type="term" value="P:regulation of gene expression"/>
    <property type="evidence" value="ECO:0007669"/>
    <property type="project" value="TreeGrafter"/>
</dbReference>
<dbReference type="SMART" id="SM00868">
    <property type="entry name" value="zf-AD"/>
    <property type="match status" value="1"/>
</dbReference>
<keyword evidence="7" id="KW-0238">DNA-binding</keyword>
<organism evidence="15 16">
    <name type="scientific">Drosophila kikkawai</name>
    <name type="common">Fruit fly</name>
    <dbReference type="NCBI Taxonomy" id="30033"/>
    <lineage>
        <taxon>Eukaryota</taxon>
        <taxon>Metazoa</taxon>
        <taxon>Ecdysozoa</taxon>
        <taxon>Arthropoda</taxon>
        <taxon>Hexapoda</taxon>
        <taxon>Insecta</taxon>
        <taxon>Pterygota</taxon>
        <taxon>Neoptera</taxon>
        <taxon>Endopterygota</taxon>
        <taxon>Diptera</taxon>
        <taxon>Brachycera</taxon>
        <taxon>Muscomorpha</taxon>
        <taxon>Ephydroidea</taxon>
        <taxon>Drosophilidae</taxon>
        <taxon>Drosophila</taxon>
        <taxon>Sophophora</taxon>
    </lineage>
</organism>
<comment type="subcellular location">
    <subcellularLocation>
        <location evidence="1">Nucleus</location>
    </subcellularLocation>
</comment>
<evidence type="ECO:0000256" key="7">
    <source>
        <dbReference type="ARBA" id="ARBA00023125"/>
    </source>
</evidence>
<feature type="domain" description="ZAD" evidence="14">
    <location>
        <begin position="10"/>
        <end position="81"/>
    </location>
</feature>
<dbReference type="Gene3D" id="3.30.160.60">
    <property type="entry name" value="Classic Zinc Finger"/>
    <property type="match status" value="4"/>
</dbReference>
<dbReference type="Proteomes" id="UP001652661">
    <property type="component" value="Chromosome 3R"/>
</dbReference>
<dbReference type="PROSITE" id="PS51915">
    <property type="entry name" value="ZAD"/>
    <property type="match status" value="1"/>
</dbReference>
<dbReference type="PROSITE" id="PS50157">
    <property type="entry name" value="ZINC_FINGER_C2H2_2"/>
    <property type="match status" value="5"/>
</dbReference>
<dbReference type="SUPFAM" id="SSF57667">
    <property type="entry name" value="beta-beta-alpha zinc fingers"/>
    <property type="match status" value="3"/>
</dbReference>
<evidence type="ECO:0000256" key="2">
    <source>
        <dbReference type="ARBA" id="ARBA00022723"/>
    </source>
</evidence>
<dbReference type="FunFam" id="3.30.160.60:FF:001119">
    <property type="entry name" value="zinc finger protein 408"/>
    <property type="match status" value="1"/>
</dbReference>
<keyword evidence="5 11" id="KW-0862">Zinc</keyword>
<feature type="domain" description="C2H2-type" evidence="13">
    <location>
        <begin position="280"/>
        <end position="312"/>
    </location>
</feature>
<proteinExistence type="predicted"/>
<dbReference type="AlphaFoldDB" id="A0A6P4HVX9"/>
<dbReference type="GO" id="GO:0005634">
    <property type="term" value="C:nucleus"/>
    <property type="evidence" value="ECO:0007669"/>
    <property type="project" value="UniProtKB-SubCell"/>
</dbReference>
<feature type="compositionally biased region" description="Acidic residues" evidence="12">
    <location>
        <begin position="145"/>
        <end position="160"/>
    </location>
</feature>
<dbReference type="PROSITE" id="PS00028">
    <property type="entry name" value="ZINC_FINGER_C2H2_1"/>
    <property type="match status" value="5"/>
</dbReference>
<dbReference type="PANTHER" id="PTHR16515:SF49">
    <property type="entry name" value="GASTRULA ZINC FINGER PROTEIN XLCGF49.1-LIKE-RELATED"/>
    <property type="match status" value="1"/>
</dbReference>
<feature type="compositionally biased region" description="Basic and acidic residues" evidence="12">
    <location>
        <begin position="91"/>
        <end position="102"/>
    </location>
</feature>
<dbReference type="GO" id="GO:0003677">
    <property type="term" value="F:DNA binding"/>
    <property type="evidence" value="ECO:0007669"/>
    <property type="project" value="UniProtKB-KW"/>
</dbReference>
<dbReference type="PANTHER" id="PTHR16515">
    <property type="entry name" value="PR DOMAIN ZINC FINGER PROTEIN"/>
    <property type="match status" value="1"/>
</dbReference>
<keyword evidence="3" id="KW-0677">Repeat</keyword>
<evidence type="ECO:0000256" key="3">
    <source>
        <dbReference type="ARBA" id="ARBA00022737"/>
    </source>
</evidence>
<evidence type="ECO:0000313" key="16">
    <source>
        <dbReference type="RefSeq" id="XP_017020357.1"/>
    </source>
</evidence>
<evidence type="ECO:0000259" key="13">
    <source>
        <dbReference type="PROSITE" id="PS50157"/>
    </source>
</evidence>
<feature type="region of interest" description="Disordered" evidence="12">
    <location>
        <begin position="85"/>
        <end position="111"/>
    </location>
</feature>
<gene>
    <name evidence="16" type="primary">LOC108073306</name>
</gene>
<evidence type="ECO:0000256" key="1">
    <source>
        <dbReference type="ARBA" id="ARBA00004123"/>
    </source>
</evidence>
<keyword evidence="2 11" id="KW-0479">Metal-binding</keyword>
<protein>
    <submittedName>
        <fullName evidence="16">Zinc finger protein Paris</fullName>
    </submittedName>
</protein>
<dbReference type="GO" id="GO:0008270">
    <property type="term" value="F:zinc ion binding"/>
    <property type="evidence" value="ECO:0007669"/>
    <property type="project" value="UniProtKB-UniRule"/>
</dbReference>
<dbReference type="InterPro" id="IPR036236">
    <property type="entry name" value="Znf_C2H2_sf"/>
</dbReference>
<keyword evidence="4 10" id="KW-0863">Zinc-finger</keyword>
<dbReference type="SUPFAM" id="SSF57716">
    <property type="entry name" value="Glucocorticoid receptor-like (DNA-binding domain)"/>
    <property type="match status" value="1"/>
</dbReference>
<dbReference type="OrthoDB" id="8113227at2759"/>
<sequence>MHSQMTDEKLQCRICLLQPKDETLMPTQADFCAQIQRCTGIQLRENAAWPTRICTSCALLLRAALKLRSLCQDAEKALQQQKIGENVPRLEQNENESKDLPSKEASCSDSEVEYEYLEPYDLEAADSTDEIISIEPLTSTPTSLLEEESISPASEPDEDVGQAHAPPLACTVCHKVYADWVKLAAHLKVHNRGKPHECEICHKRFRQTPQLTRHMNTHTRNRPYKCDYCDSSFADPSTRIKHHRIHTNERPYKCKHCSKSFAYSNVLRVHINTHTGERPFSCQHCQRTFSQLHHKNAHERSHKPRVHAEAKTNLVEQIK</sequence>
<dbReference type="SMART" id="SM00355">
    <property type="entry name" value="ZnF_C2H2"/>
    <property type="match status" value="5"/>
</dbReference>
<feature type="region of interest" description="Disordered" evidence="12">
    <location>
        <begin position="298"/>
        <end position="319"/>
    </location>
</feature>
<feature type="domain" description="C2H2-type" evidence="13">
    <location>
        <begin position="168"/>
        <end position="195"/>
    </location>
</feature>
<feature type="binding site" evidence="11">
    <location>
        <position position="15"/>
    </location>
    <ligand>
        <name>Zn(2+)</name>
        <dbReference type="ChEBI" id="CHEBI:29105"/>
    </ligand>
</feature>
<accession>A0A6P4HVX9</accession>
<evidence type="ECO:0000256" key="8">
    <source>
        <dbReference type="ARBA" id="ARBA00023163"/>
    </source>
</evidence>
<dbReference type="InterPro" id="IPR012934">
    <property type="entry name" value="Znf_AD"/>
</dbReference>
<dbReference type="FunFam" id="3.30.160.60:FF:000325">
    <property type="entry name" value="ZFP90 zinc finger protein"/>
    <property type="match status" value="1"/>
</dbReference>
<evidence type="ECO:0000256" key="10">
    <source>
        <dbReference type="PROSITE-ProRule" id="PRU00042"/>
    </source>
</evidence>
<feature type="domain" description="C2H2-type" evidence="13">
    <location>
        <begin position="196"/>
        <end position="223"/>
    </location>
</feature>
<feature type="domain" description="C2H2-type" evidence="13">
    <location>
        <begin position="224"/>
        <end position="251"/>
    </location>
</feature>
<dbReference type="InterPro" id="IPR013087">
    <property type="entry name" value="Znf_C2H2_type"/>
</dbReference>
<dbReference type="FunFam" id="3.30.160.60:FF:000100">
    <property type="entry name" value="Zinc finger 45-like"/>
    <property type="match status" value="1"/>
</dbReference>
<dbReference type="Pfam" id="PF00096">
    <property type="entry name" value="zf-C2H2"/>
    <property type="match status" value="4"/>
</dbReference>
<evidence type="ECO:0000256" key="6">
    <source>
        <dbReference type="ARBA" id="ARBA00023015"/>
    </source>
</evidence>
<name>A0A6P4HVX9_DROKI</name>
<dbReference type="Pfam" id="PF07776">
    <property type="entry name" value="zf-AD"/>
    <property type="match status" value="1"/>
</dbReference>
<feature type="domain" description="C2H2-type" evidence="13">
    <location>
        <begin position="252"/>
        <end position="279"/>
    </location>
</feature>
<keyword evidence="8" id="KW-0804">Transcription</keyword>
<evidence type="ECO:0000256" key="5">
    <source>
        <dbReference type="ARBA" id="ARBA00022833"/>
    </source>
</evidence>
<evidence type="ECO:0000259" key="14">
    <source>
        <dbReference type="PROSITE" id="PS51915"/>
    </source>
</evidence>
<evidence type="ECO:0000256" key="4">
    <source>
        <dbReference type="ARBA" id="ARBA00022771"/>
    </source>
</evidence>
<evidence type="ECO:0000313" key="15">
    <source>
        <dbReference type="Proteomes" id="UP001652661"/>
    </source>
</evidence>
<dbReference type="InterPro" id="IPR050331">
    <property type="entry name" value="Zinc_finger"/>
</dbReference>
<dbReference type="RefSeq" id="XP_017020357.1">
    <property type="nucleotide sequence ID" value="XM_017164868.3"/>
</dbReference>
<dbReference type="GeneID" id="108073306"/>
<evidence type="ECO:0000256" key="11">
    <source>
        <dbReference type="PROSITE-ProRule" id="PRU01263"/>
    </source>
</evidence>
<dbReference type="FunFam" id="3.30.160.60:FF:000145">
    <property type="entry name" value="Zinc finger protein 574"/>
    <property type="match status" value="1"/>
</dbReference>
<evidence type="ECO:0000256" key="12">
    <source>
        <dbReference type="SAM" id="MobiDB-lite"/>
    </source>
</evidence>
<evidence type="ECO:0000256" key="9">
    <source>
        <dbReference type="ARBA" id="ARBA00023242"/>
    </source>
</evidence>
<feature type="binding site" evidence="11">
    <location>
        <position position="54"/>
    </location>
    <ligand>
        <name>Zn(2+)</name>
        <dbReference type="ChEBI" id="CHEBI:29105"/>
    </ligand>
</feature>
<keyword evidence="9" id="KW-0539">Nucleus</keyword>
<keyword evidence="15" id="KW-1185">Reference proteome</keyword>